<dbReference type="Proteomes" id="UP001364156">
    <property type="component" value="Chromosome"/>
</dbReference>
<keyword evidence="6" id="KW-1185">Reference proteome</keyword>
<proteinExistence type="predicted"/>
<dbReference type="RefSeq" id="WP_338550306.1">
    <property type="nucleotide sequence ID" value="NZ_CP146069.1"/>
</dbReference>
<keyword evidence="2" id="KW-0808">Transferase</keyword>
<accession>A0ABZ2HJL7</accession>
<dbReference type="Pfam" id="PF01553">
    <property type="entry name" value="Acyltransferase"/>
    <property type="match status" value="1"/>
</dbReference>
<dbReference type="SUPFAM" id="SSF69593">
    <property type="entry name" value="Glycerol-3-phosphate (1)-acyltransferase"/>
    <property type="match status" value="1"/>
</dbReference>
<evidence type="ECO:0000256" key="1">
    <source>
        <dbReference type="ARBA" id="ARBA00005189"/>
    </source>
</evidence>
<evidence type="ECO:0000259" key="4">
    <source>
        <dbReference type="SMART" id="SM00563"/>
    </source>
</evidence>
<name>A0ABZ2HJL7_9RHOB</name>
<evidence type="ECO:0000313" key="5">
    <source>
        <dbReference type="EMBL" id="WWR47482.1"/>
    </source>
</evidence>
<dbReference type="InterPro" id="IPR002123">
    <property type="entry name" value="Plipid/glycerol_acylTrfase"/>
</dbReference>
<dbReference type="SMART" id="SM00563">
    <property type="entry name" value="PlsC"/>
    <property type="match status" value="1"/>
</dbReference>
<feature type="domain" description="Phospholipid/glycerol acyltransferase" evidence="4">
    <location>
        <begin position="42"/>
        <end position="164"/>
    </location>
</feature>
<protein>
    <submittedName>
        <fullName evidence="5">Lysophospholipid acyltransferase family protein</fullName>
    </submittedName>
</protein>
<evidence type="ECO:0000313" key="6">
    <source>
        <dbReference type="Proteomes" id="UP001364156"/>
    </source>
</evidence>
<keyword evidence="3 5" id="KW-0012">Acyltransferase</keyword>
<dbReference type="PANTHER" id="PTHR10434:SF11">
    <property type="entry name" value="1-ACYL-SN-GLYCEROL-3-PHOSPHATE ACYLTRANSFERASE"/>
    <property type="match status" value="1"/>
</dbReference>
<evidence type="ECO:0000256" key="2">
    <source>
        <dbReference type="ARBA" id="ARBA00022679"/>
    </source>
</evidence>
<dbReference type="GO" id="GO:0016746">
    <property type="term" value="F:acyltransferase activity"/>
    <property type="evidence" value="ECO:0007669"/>
    <property type="project" value="UniProtKB-KW"/>
</dbReference>
<sequence length="224" mass="24852">MGQLLFKLFFAWLTGNAITTFARFITAVRAIWDGVEPVPMQRVYFANHTSNGDFILIWTVLPPNLRAQTRPVAGADYWLTSPLRTFIGRDVFNAVLIDRNSETRTDDPMQLILDGIDTGASLIIFPEGTRNMTDAPLLPFKSGIFNISKARPEVDLVPVWIDNLNDVMPKGKLVPIPLLCTVTFGAPIRAEAGESREDFLKRAEVALLNLAPKDKQPDDAEVAA</sequence>
<reference evidence="5 6" key="1">
    <citation type="submission" date="2023-10" db="EMBL/GenBank/DDBJ databases">
        <title>Roseovarius strain S88 nov., isolated from a marine algae.</title>
        <authorList>
            <person name="Lee M.W."/>
            <person name="Lee J.K."/>
            <person name="Kim J.M."/>
            <person name="Choi D.G."/>
            <person name="Baek J.H."/>
            <person name="Bayburt H."/>
            <person name="Jung J.J."/>
            <person name="Han D.M."/>
            <person name="Jeon C.O."/>
        </authorList>
    </citation>
    <scope>NUCLEOTIDE SEQUENCE [LARGE SCALE GENOMIC DNA]</scope>
    <source>
        <strain evidence="5 6">S88</strain>
    </source>
</reference>
<organism evidence="5 6">
    <name type="scientific">Roseovarius phycicola</name>
    <dbReference type="NCBI Taxonomy" id="3080976"/>
    <lineage>
        <taxon>Bacteria</taxon>
        <taxon>Pseudomonadati</taxon>
        <taxon>Pseudomonadota</taxon>
        <taxon>Alphaproteobacteria</taxon>
        <taxon>Rhodobacterales</taxon>
        <taxon>Roseobacteraceae</taxon>
        <taxon>Roseovarius</taxon>
    </lineage>
</organism>
<evidence type="ECO:0000256" key="3">
    <source>
        <dbReference type="ARBA" id="ARBA00023315"/>
    </source>
</evidence>
<gene>
    <name evidence="5" type="ORF">RZ517_04705</name>
</gene>
<comment type="pathway">
    <text evidence="1">Lipid metabolism.</text>
</comment>
<dbReference type="PANTHER" id="PTHR10434">
    <property type="entry name" value="1-ACYL-SN-GLYCEROL-3-PHOSPHATE ACYLTRANSFERASE"/>
    <property type="match status" value="1"/>
</dbReference>
<dbReference type="CDD" id="cd07989">
    <property type="entry name" value="LPLAT_AGPAT-like"/>
    <property type="match status" value="1"/>
</dbReference>
<dbReference type="EMBL" id="CP146069">
    <property type="protein sequence ID" value="WWR47482.1"/>
    <property type="molecule type" value="Genomic_DNA"/>
</dbReference>